<keyword evidence="3" id="KW-1185">Reference proteome</keyword>
<dbReference type="CDD" id="cd17039">
    <property type="entry name" value="Ubl_ubiquitin_like"/>
    <property type="match status" value="1"/>
</dbReference>
<name>A0A1Z5JSJ1_FISSO</name>
<sequence length="154" mass="17060">MSRKRPASDGRIQLTILTSAGGKEEIEISLSKSLKELKEQVSSMASLGSIPSTYQRVFYLGKELKSGGRSLEALGVGCHGINVIHVHNNKPREGYPLPANRRAKTARKTVLAREHNRRHPIEVVDLATDDDDDNDDEIVVQDDNDEVCIIDITE</sequence>
<protein>
    <recommendedName>
        <fullName evidence="1">Ubiquitin-like domain-containing protein</fullName>
    </recommendedName>
</protein>
<dbReference type="Proteomes" id="UP000198406">
    <property type="component" value="Unassembled WGS sequence"/>
</dbReference>
<reference evidence="2 3" key="1">
    <citation type="journal article" date="2015" name="Plant Cell">
        <title>Oil accumulation by the oleaginous diatom Fistulifera solaris as revealed by the genome and transcriptome.</title>
        <authorList>
            <person name="Tanaka T."/>
            <person name="Maeda Y."/>
            <person name="Veluchamy A."/>
            <person name="Tanaka M."/>
            <person name="Abida H."/>
            <person name="Marechal E."/>
            <person name="Bowler C."/>
            <person name="Muto M."/>
            <person name="Sunaga Y."/>
            <person name="Tanaka M."/>
            <person name="Yoshino T."/>
            <person name="Taniguchi T."/>
            <person name="Fukuda Y."/>
            <person name="Nemoto M."/>
            <person name="Matsumoto M."/>
            <person name="Wong P.S."/>
            <person name="Aburatani S."/>
            <person name="Fujibuchi W."/>
        </authorList>
    </citation>
    <scope>NUCLEOTIDE SEQUENCE [LARGE SCALE GENOMIC DNA]</scope>
    <source>
        <strain evidence="2 3">JPCC DA0580</strain>
    </source>
</reference>
<dbReference type="InParanoid" id="A0A1Z5JSJ1"/>
<comment type="caution">
    <text evidence="2">The sequence shown here is derived from an EMBL/GenBank/DDBJ whole genome shotgun (WGS) entry which is preliminary data.</text>
</comment>
<dbReference type="SUPFAM" id="SSF54236">
    <property type="entry name" value="Ubiquitin-like"/>
    <property type="match status" value="1"/>
</dbReference>
<evidence type="ECO:0000313" key="3">
    <source>
        <dbReference type="Proteomes" id="UP000198406"/>
    </source>
</evidence>
<gene>
    <name evidence="2" type="ORF">FisN_5Hu373</name>
</gene>
<dbReference type="InterPro" id="IPR000626">
    <property type="entry name" value="Ubiquitin-like_dom"/>
</dbReference>
<dbReference type="PROSITE" id="PS50053">
    <property type="entry name" value="UBIQUITIN_2"/>
    <property type="match status" value="1"/>
</dbReference>
<evidence type="ECO:0000313" key="2">
    <source>
        <dbReference type="EMBL" id="GAX16994.1"/>
    </source>
</evidence>
<dbReference type="EMBL" id="BDSP01000111">
    <property type="protein sequence ID" value="GAX16994.1"/>
    <property type="molecule type" value="Genomic_DNA"/>
</dbReference>
<organism evidence="2 3">
    <name type="scientific">Fistulifera solaris</name>
    <name type="common">Oleaginous diatom</name>
    <dbReference type="NCBI Taxonomy" id="1519565"/>
    <lineage>
        <taxon>Eukaryota</taxon>
        <taxon>Sar</taxon>
        <taxon>Stramenopiles</taxon>
        <taxon>Ochrophyta</taxon>
        <taxon>Bacillariophyta</taxon>
        <taxon>Bacillariophyceae</taxon>
        <taxon>Bacillariophycidae</taxon>
        <taxon>Naviculales</taxon>
        <taxon>Naviculaceae</taxon>
        <taxon>Fistulifera</taxon>
    </lineage>
</organism>
<dbReference type="AlphaFoldDB" id="A0A1Z5JSJ1"/>
<feature type="domain" description="Ubiquitin-like" evidence="1">
    <location>
        <begin position="12"/>
        <end position="76"/>
    </location>
</feature>
<evidence type="ECO:0000259" key="1">
    <source>
        <dbReference type="PROSITE" id="PS50053"/>
    </source>
</evidence>
<dbReference type="Gene3D" id="3.10.20.90">
    <property type="entry name" value="Phosphatidylinositol 3-kinase Catalytic Subunit, Chain A, domain 1"/>
    <property type="match status" value="1"/>
</dbReference>
<proteinExistence type="predicted"/>
<dbReference type="OrthoDB" id="48884at2759"/>
<accession>A0A1Z5JSJ1</accession>
<dbReference type="InterPro" id="IPR029071">
    <property type="entry name" value="Ubiquitin-like_domsf"/>
</dbReference>